<sequence>MTVTFDYFVAESMAKEVCQMLRSFSRTEICMEFYIYKDMIKVLYASEG</sequence>
<proteinExistence type="predicted"/>
<protein>
    <submittedName>
        <fullName evidence="1">Uncharacterized protein</fullName>
    </submittedName>
</protein>
<reference evidence="1" key="1">
    <citation type="submission" date="2014-09" db="EMBL/GenBank/DDBJ databases">
        <authorList>
            <person name="Magalhaes I.L.F."/>
            <person name="Oliveira U."/>
            <person name="Santos F.R."/>
            <person name="Vidigal T.H.D.A."/>
            <person name="Brescovit A.D."/>
            <person name="Santos A.J."/>
        </authorList>
    </citation>
    <scope>NUCLEOTIDE SEQUENCE</scope>
    <source>
        <tissue evidence="1">Shoot tissue taken approximately 20 cm above the soil surface</tissue>
    </source>
</reference>
<name>A0A0A9A7Y0_ARUDO</name>
<evidence type="ECO:0000313" key="1">
    <source>
        <dbReference type="EMBL" id="JAD47186.1"/>
    </source>
</evidence>
<organism evidence="1">
    <name type="scientific">Arundo donax</name>
    <name type="common">Giant reed</name>
    <name type="synonym">Donax arundinaceus</name>
    <dbReference type="NCBI Taxonomy" id="35708"/>
    <lineage>
        <taxon>Eukaryota</taxon>
        <taxon>Viridiplantae</taxon>
        <taxon>Streptophyta</taxon>
        <taxon>Embryophyta</taxon>
        <taxon>Tracheophyta</taxon>
        <taxon>Spermatophyta</taxon>
        <taxon>Magnoliopsida</taxon>
        <taxon>Liliopsida</taxon>
        <taxon>Poales</taxon>
        <taxon>Poaceae</taxon>
        <taxon>PACMAD clade</taxon>
        <taxon>Arundinoideae</taxon>
        <taxon>Arundineae</taxon>
        <taxon>Arundo</taxon>
    </lineage>
</organism>
<dbReference type="EMBL" id="GBRH01250709">
    <property type="protein sequence ID" value="JAD47186.1"/>
    <property type="molecule type" value="Transcribed_RNA"/>
</dbReference>
<dbReference type="AlphaFoldDB" id="A0A0A9A7Y0"/>
<accession>A0A0A9A7Y0</accession>
<reference evidence="1" key="2">
    <citation type="journal article" date="2015" name="Data Brief">
        <title>Shoot transcriptome of the giant reed, Arundo donax.</title>
        <authorList>
            <person name="Barrero R.A."/>
            <person name="Guerrero F.D."/>
            <person name="Moolhuijzen P."/>
            <person name="Goolsby J.A."/>
            <person name="Tidwell J."/>
            <person name="Bellgard S.E."/>
            <person name="Bellgard M.I."/>
        </authorList>
    </citation>
    <scope>NUCLEOTIDE SEQUENCE</scope>
    <source>
        <tissue evidence="1">Shoot tissue taken approximately 20 cm above the soil surface</tissue>
    </source>
</reference>